<dbReference type="eggNOG" id="COG1293">
    <property type="taxonomic scope" value="Bacteria"/>
</dbReference>
<dbReference type="Pfam" id="PF05833">
    <property type="entry name" value="NFACT_N"/>
    <property type="match status" value="2"/>
</dbReference>
<comment type="caution">
    <text evidence="3">The sequence shown here is derived from an EMBL/GenBank/DDBJ whole genome shotgun (WGS) entry which is preliminary data.</text>
</comment>
<feature type="coiled-coil region" evidence="1">
    <location>
        <begin position="371"/>
        <end position="398"/>
    </location>
</feature>
<protein>
    <recommendedName>
        <fullName evidence="2">NFACT RNA-binding domain-containing protein</fullName>
    </recommendedName>
</protein>
<name>A0A0T5XEV0_9BACT</name>
<dbReference type="STRING" id="592015.HMPREF1705_03533"/>
<keyword evidence="4" id="KW-1185">Reference proteome</keyword>
<evidence type="ECO:0000313" key="3">
    <source>
        <dbReference type="EMBL" id="KRT36261.1"/>
    </source>
</evidence>
<dbReference type="Gene3D" id="2.30.310.10">
    <property type="entry name" value="ibrinogen binding protein from staphylococcus aureus domain"/>
    <property type="match status" value="1"/>
</dbReference>
<sequence length="560" mass="64791">MGFEQMIKEKSQVHYGPEMTHGWVLDINGRFANKKLYRCEAGPEWLALQLGHNGDWLWLSWDSRCCGMALIDRHELEILKDLKNKTHPIFGVVKSHIVGGSLVRAFQLNRDRVLVLEFSRPLGAGVDVSRFIVFEATGRQANLIILDDKEKVIETAKHVHPEINRYRSILPGLPYVSPPPFSGPDVENFSKEDMANLKRYRGIGTTLAGILSKEWENKFLDFEPYLQRLYSLPLRELICQDIDGYLTVFPIILDKALKCDETPLLFSRKILFQLFSREREAMLQQIYKILDSDRRRLMHKIRGLSNLISMVEKAEKWNHYGTLLVSYAHEVRKGSSLVKLRSWEERFGTVEIELDPKLSPIENAKRYFNLAKKYHRDQEKLQREMETLQASIRELDEYRDFVSILTDISDIKKILDDFTFNGIGTEDSKRKKKYTPPHKRFDLKGGYIVYVGLNAKANRYVTFEVASPEDIWFHAKEVSGSHVILKLSGNEVNDRLVEFAASLAAYYSKAKNTSYHIVDYTLRKHVKALPKSGPGHVTYTNFSSIRVSPNLWFELLKELS</sequence>
<dbReference type="GO" id="GO:0072344">
    <property type="term" value="P:rescue of stalled ribosome"/>
    <property type="evidence" value="ECO:0007669"/>
    <property type="project" value="TreeGrafter"/>
</dbReference>
<dbReference type="GO" id="GO:0000049">
    <property type="term" value="F:tRNA binding"/>
    <property type="evidence" value="ECO:0007669"/>
    <property type="project" value="TreeGrafter"/>
</dbReference>
<dbReference type="Pfam" id="PF05670">
    <property type="entry name" value="NFACT-R_1"/>
    <property type="match status" value="1"/>
</dbReference>
<proteinExistence type="predicted"/>
<dbReference type="GO" id="GO:0043023">
    <property type="term" value="F:ribosomal large subunit binding"/>
    <property type="evidence" value="ECO:0007669"/>
    <property type="project" value="TreeGrafter"/>
</dbReference>
<dbReference type="AlphaFoldDB" id="A0A0T5XEV0"/>
<evidence type="ECO:0000259" key="2">
    <source>
        <dbReference type="Pfam" id="PF05670"/>
    </source>
</evidence>
<dbReference type="GO" id="GO:1990112">
    <property type="term" value="C:RQC complex"/>
    <property type="evidence" value="ECO:0007669"/>
    <property type="project" value="TreeGrafter"/>
</dbReference>
<dbReference type="InterPro" id="IPR008532">
    <property type="entry name" value="NFACT_RNA-bd"/>
</dbReference>
<dbReference type="InterPro" id="IPR051608">
    <property type="entry name" value="RQC_Subunit_NEMF"/>
</dbReference>
<evidence type="ECO:0000313" key="4">
    <source>
        <dbReference type="Proteomes" id="UP000005273"/>
    </source>
</evidence>
<dbReference type="PANTHER" id="PTHR15239:SF6">
    <property type="entry name" value="RIBOSOME QUALITY CONTROL COMPLEX SUBUNIT NEMF"/>
    <property type="match status" value="1"/>
</dbReference>
<evidence type="ECO:0000256" key="1">
    <source>
        <dbReference type="SAM" id="Coils"/>
    </source>
</evidence>
<dbReference type="Proteomes" id="UP000005273">
    <property type="component" value="Unassembled WGS sequence"/>
</dbReference>
<keyword evidence="1" id="KW-0175">Coiled coil</keyword>
<reference evidence="4" key="1">
    <citation type="submission" date="2012-09" db="EMBL/GenBank/DDBJ databases">
        <authorList>
            <person name="Weinstock G."/>
            <person name="Sodergren E."/>
            <person name="Clifton S."/>
            <person name="Fulton L."/>
            <person name="Fulton B."/>
            <person name="Courtney L."/>
            <person name="Fronick C."/>
            <person name="Harrison M."/>
            <person name="Strong C."/>
            <person name="Farmer C."/>
            <person name="Delehaunty K."/>
            <person name="Markovic C."/>
            <person name="Hall O."/>
            <person name="Minx P."/>
            <person name="Tomlinson C."/>
            <person name="Mitreva M."/>
            <person name="Nelson J."/>
            <person name="Hou S."/>
            <person name="Wollam A."/>
            <person name="Pepin K.H."/>
            <person name="Johnson M."/>
            <person name="Bhonagiri V."/>
            <person name="Nash W.E."/>
            <person name="Suruliraj S."/>
            <person name="Warren W."/>
            <person name="Chinwalla A."/>
            <person name="Mardis E.R."/>
            <person name="Wilson R.K."/>
        </authorList>
    </citation>
    <scope>NUCLEOTIDE SEQUENCE [LARGE SCALE GENOMIC DNA]</scope>
    <source>
        <strain evidence="4">OS1</strain>
    </source>
</reference>
<organism evidence="3 4">
    <name type="scientific">Acetomicrobium hydrogeniformans ATCC BAA-1850</name>
    <dbReference type="NCBI Taxonomy" id="592015"/>
    <lineage>
        <taxon>Bacteria</taxon>
        <taxon>Thermotogati</taxon>
        <taxon>Synergistota</taxon>
        <taxon>Synergistia</taxon>
        <taxon>Synergistales</taxon>
        <taxon>Acetomicrobiaceae</taxon>
        <taxon>Acetomicrobium</taxon>
    </lineage>
</organism>
<feature type="domain" description="NFACT RNA-binding" evidence="2">
    <location>
        <begin position="441"/>
        <end position="525"/>
    </location>
</feature>
<accession>A0A0T5XEV0</accession>
<dbReference type="EMBL" id="ACJX03000001">
    <property type="protein sequence ID" value="KRT36261.1"/>
    <property type="molecule type" value="Genomic_DNA"/>
</dbReference>
<gene>
    <name evidence="3" type="ORF">HMPREF1705_03533</name>
</gene>
<dbReference type="PANTHER" id="PTHR15239">
    <property type="entry name" value="NUCLEAR EXPORT MEDIATOR FACTOR NEMF"/>
    <property type="match status" value="1"/>
</dbReference>